<organism evidence="2 3">
    <name type="scientific">Tegillarca granosa</name>
    <name type="common">Malaysian cockle</name>
    <name type="synonym">Anadara granosa</name>
    <dbReference type="NCBI Taxonomy" id="220873"/>
    <lineage>
        <taxon>Eukaryota</taxon>
        <taxon>Metazoa</taxon>
        <taxon>Spiralia</taxon>
        <taxon>Lophotrochozoa</taxon>
        <taxon>Mollusca</taxon>
        <taxon>Bivalvia</taxon>
        <taxon>Autobranchia</taxon>
        <taxon>Pteriomorphia</taxon>
        <taxon>Arcoida</taxon>
        <taxon>Arcoidea</taxon>
        <taxon>Arcidae</taxon>
        <taxon>Tegillarca</taxon>
    </lineage>
</organism>
<reference evidence="2 3" key="1">
    <citation type="submission" date="2022-12" db="EMBL/GenBank/DDBJ databases">
        <title>Chromosome-level genome of Tegillarca granosa.</title>
        <authorList>
            <person name="Kim J."/>
        </authorList>
    </citation>
    <scope>NUCLEOTIDE SEQUENCE [LARGE SCALE GENOMIC DNA]</scope>
    <source>
        <strain evidence="2">Teg-2019</strain>
        <tissue evidence="2">Adductor muscle</tissue>
    </source>
</reference>
<keyword evidence="1" id="KW-0472">Membrane</keyword>
<feature type="transmembrane region" description="Helical" evidence="1">
    <location>
        <begin position="21"/>
        <end position="43"/>
    </location>
</feature>
<evidence type="ECO:0000313" key="2">
    <source>
        <dbReference type="EMBL" id="KAJ8310442.1"/>
    </source>
</evidence>
<protein>
    <submittedName>
        <fullName evidence="2">Uncharacterized protein</fullName>
    </submittedName>
</protein>
<evidence type="ECO:0000313" key="3">
    <source>
        <dbReference type="Proteomes" id="UP001217089"/>
    </source>
</evidence>
<comment type="caution">
    <text evidence="2">The sequence shown here is derived from an EMBL/GenBank/DDBJ whole genome shotgun (WGS) entry which is preliminary data.</text>
</comment>
<name>A0ABQ9F2F6_TEGGR</name>
<dbReference type="Proteomes" id="UP001217089">
    <property type="component" value="Unassembled WGS sequence"/>
</dbReference>
<evidence type="ECO:0000256" key="1">
    <source>
        <dbReference type="SAM" id="Phobius"/>
    </source>
</evidence>
<sequence>MSSTMEKQVLNYLELRFKSHAVRLLGTILGILTYETIPSYLSIFRFNNMTPSYFVKTVFLCVLNETK</sequence>
<proteinExistence type="predicted"/>
<accession>A0ABQ9F2F6</accession>
<keyword evidence="1" id="KW-1133">Transmembrane helix</keyword>
<keyword evidence="1" id="KW-0812">Transmembrane</keyword>
<keyword evidence="3" id="KW-1185">Reference proteome</keyword>
<gene>
    <name evidence="2" type="ORF">KUTeg_012307</name>
</gene>
<dbReference type="EMBL" id="JARBDR010000640">
    <property type="protein sequence ID" value="KAJ8310442.1"/>
    <property type="molecule type" value="Genomic_DNA"/>
</dbReference>